<dbReference type="EMBL" id="SWJQ01000333">
    <property type="protein sequence ID" value="TRZ16122.1"/>
    <property type="molecule type" value="Genomic_DNA"/>
</dbReference>
<accession>A0A8K1GCZ0</accession>
<evidence type="ECO:0000313" key="2">
    <source>
        <dbReference type="Proteomes" id="UP000796761"/>
    </source>
</evidence>
<dbReference type="Proteomes" id="UP000796761">
    <property type="component" value="Unassembled WGS sequence"/>
</dbReference>
<protein>
    <submittedName>
        <fullName evidence="1">Uncharacterized protein</fullName>
    </submittedName>
</protein>
<name>A0A8K1GCZ0_9PASS</name>
<reference evidence="1" key="1">
    <citation type="submission" date="2019-04" db="EMBL/GenBank/DDBJ databases">
        <title>Genome assembly of Zosterops borbonicus 15179.</title>
        <authorList>
            <person name="Leroy T."/>
            <person name="Anselmetti Y."/>
            <person name="Tilak M.-K."/>
            <person name="Nabholz B."/>
        </authorList>
    </citation>
    <scope>NUCLEOTIDE SEQUENCE</scope>
    <source>
        <strain evidence="1">HGM_15179</strain>
        <tissue evidence="1">Muscle</tissue>
    </source>
</reference>
<gene>
    <name evidence="1" type="ORF">HGM15179_010975</name>
</gene>
<organism evidence="1 2">
    <name type="scientific">Zosterops borbonicus</name>
    <dbReference type="NCBI Taxonomy" id="364589"/>
    <lineage>
        <taxon>Eukaryota</taxon>
        <taxon>Metazoa</taxon>
        <taxon>Chordata</taxon>
        <taxon>Craniata</taxon>
        <taxon>Vertebrata</taxon>
        <taxon>Euteleostomi</taxon>
        <taxon>Archelosauria</taxon>
        <taxon>Archosauria</taxon>
        <taxon>Dinosauria</taxon>
        <taxon>Saurischia</taxon>
        <taxon>Theropoda</taxon>
        <taxon>Coelurosauria</taxon>
        <taxon>Aves</taxon>
        <taxon>Neognathae</taxon>
        <taxon>Neoaves</taxon>
        <taxon>Telluraves</taxon>
        <taxon>Australaves</taxon>
        <taxon>Passeriformes</taxon>
        <taxon>Sylvioidea</taxon>
        <taxon>Zosteropidae</taxon>
        <taxon>Zosterops</taxon>
    </lineage>
</organism>
<comment type="caution">
    <text evidence="1">The sequence shown here is derived from an EMBL/GenBank/DDBJ whole genome shotgun (WGS) entry which is preliminary data.</text>
</comment>
<sequence>MSDDDEHNWQQEPDFLQAKHTYEQVACFLSVHGDTNQGSGYVRSPVDIAKPISKRRTDLSALLDEGQRQLKLALRSLWRVLFISEFSEHPDLFLDSLGKDYQVGLDNQENPTPDIADYKSSTEFTGVQNFSVVLANWGGPSSLEVNVVFIYKKDWKKDLGNYRAVHLILVLGKIMEQIILSAITYSDPPDGSGKGCECVVYLSSSKAFDTMEQWSC</sequence>
<evidence type="ECO:0000313" key="1">
    <source>
        <dbReference type="EMBL" id="TRZ16122.1"/>
    </source>
</evidence>
<dbReference type="AlphaFoldDB" id="A0A8K1GCZ0"/>
<keyword evidence="2" id="KW-1185">Reference proteome</keyword>
<proteinExistence type="predicted"/>